<comment type="caution">
    <text evidence="9">The sequence shown here is derived from an EMBL/GenBank/DDBJ whole genome shotgun (WGS) entry which is preliminary data.</text>
</comment>
<dbReference type="Proteomes" id="UP000538666">
    <property type="component" value="Unassembled WGS sequence"/>
</dbReference>
<keyword evidence="3 6" id="KW-0949">S-adenosyl-L-methionine</keyword>
<dbReference type="GO" id="GO:0032259">
    <property type="term" value="P:methylation"/>
    <property type="evidence" value="ECO:0007669"/>
    <property type="project" value="UniProtKB-KW"/>
</dbReference>
<dbReference type="GO" id="GO:0044027">
    <property type="term" value="P:negative regulation of gene expression via chromosomal CpG island methylation"/>
    <property type="evidence" value="ECO:0007669"/>
    <property type="project" value="TreeGrafter"/>
</dbReference>
<keyword evidence="2 6" id="KW-0808">Transferase</keyword>
<evidence type="ECO:0000256" key="2">
    <source>
        <dbReference type="ARBA" id="ARBA00022679"/>
    </source>
</evidence>
<protein>
    <recommendedName>
        <fullName evidence="8">Cytosine-specific methyltransferase</fullName>
        <ecNumber evidence="8">2.1.1.37</ecNumber>
    </recommendedName>
</protein>
<evidence type="ECO:0000313" key="9">
    <source>
        <dbReference type="EMBL" id="MBB6147330.1"/>
    </source>
</evidence>
<evidence type="ECO:0000313" key="10">
    <source>
        <dbReference type="Proteomes" id="UP000538666"/>
    </source>
</evidence>
<organism evidence="9 10">
    <name type="scientific">Silvibacterium bohemicum</name>
    <dbReference type="NCBI Taxonomy" id="1577686"/>
    <lineage>
        <taxon>Bacteria</taxon>
        <taxon>Pseudomonadati</taxon>
        <taxon>Acidobacteriota</taxon>
        <taxon>Terriglobia</taxon>
        <taxon>Terriglobales</taxon>
        <taxon>Acidobacteriaceae</taxon>
        <taxon>Silvibacterium</taxon>
    </lineage>
</organism>
<dbReference type="Pfam" id="PF00145">
    <property type="entry name" value="DNA_methylase"/>
    <property type="match status" value="2"/>
</dbReference>
<keyword evidence="4" id="KW-0680">Restriction system</keyword>
<comment type="catalytic activity">
    <reaction evidence="5 8">
        <text>a 2'-deoxycytidine in DNA + S-adenosyl-L-methionine = a 5-methyl-2'-deoxycytidine in DNA + S-adenosyl-L-homocysteine + H(+)</text>
        <dbReference type="Rhea" id="RHEA:13681"/>
        <dbReference type="Rhea" id="RHEA-COMP:11369"/>
        <dbReference type="Rhea" id="RHEA-COMP:11370"/>
        <dbReference type="ChEBI" id="CHEBI:15378"/>
        <dbReference type="ChEBI" id="CHEBI:57856"/>
        <dbReference type="ChEBI" id="CHEBI:59789"/>
        <dbReference type="ChEBI" id="CHEBI:85452"/>
        <dbReference type="ChEBI" id="CHEBI:85454"/>
        <dbReference type="EC" id="2.1.1.37"/>
    </reaction>
</comment>
<dbReference type="GO" id="GO:0003677">
    <property type="term" value="F:DNA binding"/>
    <property type="evidence" value="ECO:0007669"/>
    <property type="project" value="TreeGrafter"/>
</dbReference>
<dbReference type="Gene3D" id="3.40.50.150">
    <property type="entry name" value="Vaccinia Virus protein VP39"/>
    <property type="match status" value="1"/>
</dbReference>
<dbReference type="SUPFAM" id="SSF53335">
    <property type="entry name" value="S-adenosyl-L-methionine-dependent methyltransferases"/>
    <property type="match status" value="1"/>
</dbReference>
<dbReference type="AlphaFoldDB" id="A0A841K1Q1"/>
<evidence type="ECO:0000256" key="6">
    <source>
        <dbReference type="PROSITE-ProRule" id="PRU01016"/>
    </source>
</evidence>
<proteinExistence type="inferred from homology"/>
<dbReference type="GO" id="GO:0003886">
    <property type="term" value="F:DNA (cytosine-5-)-methyltransferase activity"/>
    <property type="evidence" value="ECO:0007669"/>
    <property type="project" value="UniProtKB-EC"/>
</dbReference>
<feature type="active site" evidence="6">
    <location>
        <position position="95"/>
    </location>
</feature>
<dbReference type="InterPro" id="IPR050390">
    <property type="entry name" value="C5-Methyltransferase"/>
</dbReference>
<evidence type="ECO:0000256" key="5">
    <source>
        <dbReference type="ARBA" id="ARBA00047422"/>
    </source>
</evidence>
<dbReference type="EMBL" id="JACHEK010000014">
    <property type="protein sequence ID" value="MBB6147330.1"/>
    <property type="molecule type" value="Genomic_DNA"/>
</dbReference>
<keyword evidence="10" id="KW-1185">Reference proteome</keyword>
<dbReference type="InterPro" id="IPR001525">
    <property type="entry name" value="C5_MeTfrase"/>
</dbReference>
<evidence type="ECO:0000256" key="1">
    <source>
        <dbReference type="ARBA" id="ARBA00022603"/>
    </source>
</evidence>
<evidence type="ECO:0000256" key="7">
    <source>
        <dbReference type="RuleBase" id="RU000416"/>
    </source>
</evidence>
<evidence type="ECO:0000256" key="8">
    <source>
        <dbReference type="RuleBase" id="RU000417"/>
    </source>
</evidence>
<dbReference type="PROSITE" id="PS00094">
    <property type="entry name" value="C5_MTASE_1"/>
    <property type="match status" value="1"/>
</dbReference>
<reference evidence="9 10" key="1">
    <citation type="submission" date="2020-08" db="EMBL/GenBank/DDBJ databases">
        <title>Genomic Encyclopedia of Type Strains, Phase IV (KMG-IV): sequencing the most valuable type-strain genomes for metagenomic binning, comparative biology and taxonomic classification.</title>
        <authorList>
            <person name="Goeker M."/>
        </authorList>
    </citation>
    <scope>NUCLEOTIDE SEQUENCE [LARGE SCALE GENOMIC DNA]</scope>
    <source>
        <strain evidence="9 10">DSM 103733</strain>
    </source>
</reference>
<comment type="similarity">
    <text evidence="6 7">Belongs to the class I-like SAM-binding methyltransferase superfamily. C5-methyltransferase family.</text>
</comment>
<dbReference type="PANTHER" id="PTHR10629:SF52">
    <property type="entry name" value="DNA (CYTOSINE-5)-METHYLTRANSFERASE 1"/>
    <property type="match status" value="1"/>
</dbReference>
<keyword evidence="1 6" id="KW-0489">Methyltransferase</keyword>
<evidence type="ECO:0000256" key="3">
    <source>
        <dbReference type="ARBA" id="ARBA00022691"/>
    </source>
</evidence>
<dbReference type="GO" id="GO:0009307">
    <property type="term" value="P:DNA restriction-modification system"/>
    <property type="evidence" value="ECO:0007669"/>
    <property type="project" value="UniProtKB-KW"/>
</dbReference>
<dbReference type="PANTHER" id="PTHR10629">
    <property type="entry name" value="CYTOSINE-SPECIFIC METHYLTRANSFERASE"/>
    <property type="match status" value="1"/>
</dbReference>
<dbReference type="NCBIfam" id="TIGR00675">
    <property type="entry name" value="dcm"/>
    <property type="match status" value="1"/>
</dbReference>
<dbReference type="Gene3D" id="3.90.120.10">
    <property type="entry name" value="DNA Methylase, subunit A, domain 2"/>
    <property type="match status" value="1"/>
</dbReference>
<dbReference type="RefSeq" id="WP_197081927.1">
    <property type="nucleotide sequence ID" value="NZ_JACHEK010000014.1"/>
</dbReference>
<evidence type="ECO:0000256" key="4">
    <source>
        <dbReference type="ARBA" id="ARBA00022747"/>
    </source>
</evidence>
<gene>
    <name evidence="9" type="ORF">HNQ77_005326</name>
</gene>
<dbReference type="EC" id="2.1.1.37" evidence="8"/>
<accession>A0A841K1Q1</accession>
<dbReference type="PRINTS" id="PR00105">
    <property type="entry name" value="C5METTRFRASE"/>
</dbReference>
<name>A0A841K1Q1_9BACT</name>
<sequence>MSVAWQPLGWKPAMFAEIDPFCCWLLSSRYRASRPIHMPSPHDAPDRNEAKRRAAAIRNVVALPADGAIVNAGDFTKIGADDVGAIDLLAGGTPCQSFSVAGKRAGLDNPRGNLTIEFARLAGRFRPLWLVWENVPGVLSIDDGRTFGAFLGMLVELGYGVAYRVLNAQHFGVPQRRRRVFVVGCLGNWRAAAAVLLERHSLSGYPPPRRETRKRTAAGVEVGPAGGRLTDIAPTIDAGCKDGFVRNQLGVGVLEDLPVEIAPTIDTHFGSKMGLENQHALNGAGLFVPAVVHSLSADGFDAGENGTGRGVPMIPVAISTAHTKSNGSGFSDHVAHTLESGGGTQAVAFSQNLRNEVRLFGGDGKTVGALASRPGVKQQSYIAFSAKDSGSDASDIAPTLRGMGHDGSHPNGGGQVAIAFAQNQDGEVLSGDVMQSLGTNSNATGRNAPTIAFTLHGSESTTGASATEVAASLRTRAPGGIENSSTTAVLQEQPVAWSGELTASTDVAGTLQRGGEGGRVDGVMTPQMAVRRLTPRECERLQGFPDDYTLVEYRGKMASDGPRYKALGNSMAVPVMRWIGQRIEAVDAILRDRPGVEGDA</sequence>
<dbReference type="InterPro" id="IPR018117">
    <property type="entry name" value="C5_DNA_meth_AS"/>
</dbReference>
<dbReference type="PROSITE" id="PS51679">
    <property type="entry name" value="SAM_MT_C5"/>
    <property type="match status" value="1"/>
</dbReference>
<dbReference type="InterPro" id="IPR029063">
    <property type="entry name" value="SAM-dependent_MTases_sf"/>
</dbReference>